<evidence type="ECO:0000313" key="9">
    <source>
        <dbReference type="EMBL" id="MDK6028223.1"/>
    </source>
</evidence>
<dbReference type="SMART" id="SM00386">
    <property type="entry name" value="HAT"/>
    <property type="match status" value="1"/>
</dbReference>
<evidence type="ECO:0000313" key="10">
    <source>
        <dbReference type="Proteomes" id="UP001529235"/>
    </source>
</evidence>
<evidence type="ECO:0000256" key="4">
    <source>
        <dbReference type="ARBA" id="ARBA00022692"/>
    </source>
</evidence>
<evidence type="ECO:0000256" key="7">
    <source>
        <dbReference type="RuleBase" id="RU363032"/>
    </source>
</evidence>
<dbReference type="InterPro" id="IPR035906">
    <property type="entry name" value="MetI-like_sf"/>
</dbReference>
<comment type="caution">
    <text evidence="9">The sequence shown here is derived from an EMBL/GenBank/DDBJ whole genome shotgun (WGS) entry which is preliminary data.</text>
</comment>
<dbReference type="Pfam" id="PF19300">
    <property type="entry name" value="BPD_transp_1_N"/>
    <property type="match status" value="1"/>
</dbReference>
<keyword evidence="10" id="KW-1185">Reference proteome</keyword>
<dbReference type="PANTHER" id="PTHR43376">
    <property type="entry name" value="OLIGOPEPTIDE TRANSPORT SYSTEM PERMEASE PROTEIN"/>
    <property type="match status" value="1"/>
</dbReference>
<keyword evidence="6 7" id="KW-0472">Membrane</keyword>
<evidence type="ECO:0000256" key="6">
    <source>
        <dbReference type="ARBA" id="ARBA00023136"/>
    </source>
</evidence>
<dbReference type="InterPro" id="IPR000515">
    <property type="entry name" value="MetI-like"/>
</dbReference>
<feature type="transmembrane region" description="Helical" evidence="7">
    <location>
        <begin position="115"/>
        <end position="143"/>
    </location>
</feature>
<organism evidence="9 10">
    <name type="scientific">Ignisphaera cupida</name>
    <dbReference type="NCBI Taxonomy" id="3050454"/>
    <lineage>
        <taxon>Archaea</taxon>
        <taxon>Thermoproteota</taxon>
        <taxon>Thermoprotei</taxon>
        <taxon>Desulfurococcales</taxon>
        <taxon>Desulfurococcaceae</taxon>
        <taxon>Ignisphaera</taxon>
    </lineage>
</organism>
<evidence type="ECO:0000256" key="3">
    <source>
        <dbReference type="ARBA" id="ARBA00022475"/>
    </source>
</evidence>
<dbReference type="SUPFAM" id="SSF161098">
    <property type="entry name" value="MetI-like"/>
    <property type="match status" value="1"/>
</dbReference>
<comment type="similarity">
    <text evidence="7">Belongs to the binding-protein-dependent transport system permease family.</text>
</comment>
<dbReference type="GO" id="GO:0005886">
    <property type="term" value="C:plasma membrane"/>
    <property type="evidence" value="ECO:0007669"/>
    <property type="project" value="UniProtKB-SubCell"/>
</dbReference>
<dbReference type="PANTHER" id="PTHR43376:SF1">
    <property type="entry name" value="OLIGOPEPTIDE TRANSPORT SYSTEM PERMEASE PROTEIN"/>
    <property type="match status" value="1"/>
</dbReference>
<keyword evidence="3" id="KW-1003">Cell membrane</keyword>
<name>A0ABD4Z7Y9_9CREN</name>
<evidence type="ECO:0000259" key="8">
    <source>
        <dbReference type="PROSITE" id="PS50928"/>
    </source>
</evidence>
<dbReference type="PROSITE" id="PS50928">
    <property type="entry name" value="ABC_TM1"/>
    <property type="match status" value="1"/>
</dbReference>
<proteinExistence type="inferred from homology"/>
<dbReference type="Gene3D" id="1.10.3720.10">
    <property type="entry name" value="MetI-like"/>
    <property type="match status" value="1"/>
</dbReference>
<dbReference type="AlphaFoldDB" id="A0ABD4Z7Y9"/>
<dbReference type="InterPro" id="IPR045621">
    <property type="entry name" value="BPD_transp_1_N"/>
</dbReference>
<feature type="transmembrane region" description="Helical" evidence="7">
    <location>
        <begin position="164"/>
        <end position="186"/>
    </location>
</feature>
<keyword evidence="2 7" id="KW-0813">Transport</keyword>
<dbReference type="Pfam" id="PF00528">
    <property type="entry name" value="BPD_transp_1"/>
    <property type="match status" value="1"/>
</dbReference>
<reference evidence="9 10" key="1">
    <citation type="submission" date="2023-05" db="EMBL/GenBank/DDBJ databases">
        <title>A new hyperthermophilic archaea 'Ignisphaera cupida' sp. nov. and description of the family 'Ignisphaeraceae' fam. nov.</title>
        <authorList>
            <person name="Podosokorskaya O.A."/>
            <person name="Elcheninov A.G."/>
            <person name="Klukina A."/>
            <person name="Merkel A.Y."/>
        </authorList>
    </citation>
    <scope>NUCLEOTIDE SEQUENCE [LARGE SCALE GENOMIC DNA]</scope>
    <source>
        <strain evidence="9 10">4213-co</strain>
    </source>
</reference>
<feature type="transmembrane region" description="Helical" evidence="7">
    <location>
        <begin position="308"/>
        <end position="334"/>
    </location>
</feature>
<evidence type="ECO:0000256" key="1">
    <source>
        <dbReference type="ARBA" id="ARBA00004651"/>
    </source>
</evidence>
<dbReference type="EMBL" id="JASNVW010000001">
    <property type="protein sequence ID" value="MDK6028223.1"/>
    <property type="molecule type" value="Genomic_DNA"/>
</dbReference>
<sequence>MVSDKRFRISPVVIFLVRRSAFLITTYFIALTIVFILPRAIPGNPLALLLTQLFQQAQTNPEAIREVYKKLMEEFGIGKPIYVQYIEFLSRAFRGDLGTSIAFYPKKVIDLIAPAIPWTLALLVPATISAWTVGNLIGAVAGYKRGSKFEKTVLISSLILSQTPYYWLAMLLMFVLAVRLNIFPYGGAYSQDLIPSFAPQFILDVLWHYVLPFLSIFLSAIGGWAIGMRVLTIYELGSDYMTYSESLGVKESIIFKYAFRNSLLPQVTGLALSLGSVLGGALITEVVFNYPGTGYILFRGLSTLDYPLIQGVFVILIATLYIANFAVDFVYALIDPRIRLAGEKV</sequence>
<dbReference type="CDD" id="cd06261">
    <property type="entry name" value="TM_PBP2"/>
    <property type="match status" value="1"/>
</dbReference>
<accession>A0ABD4Z7Y9</accession>
<feature type="domain" description="ABC transmembrane type-1" evidence="8">
    <location>
        <begin position="116"/>
        <end position="327"/>
    </location>
</feature>
<gene>
    <name evidence="9" type="ORF">QPL79_02435</name>
</gene>
<dbReference type="RefSeq" id="WP_285273191.1">
    <property type="nucleotide sequence ID" value="NZ_JASNVW010000001.1"/>
</dbReference>
<dbReference type="InterPro" id="IPR003107">
    <property type="entry name" value="HAT"/>
</dbReference>
<evidence type="ECO:0000256" key="2">
    <source>
        <dbReference type="ARBA" id="ARBA00022448"/>
    </source>
</evidence>
<dbReference type="Proteomes" id="UP001529235">
    <property type="component" value="Unassembled WGS sequence"/>
</dbReference>
<feature type="transmembrane region" description="Helical" evidence="7">
    <location>
        <begin position="263"/>
        <end position="288"/>
    </location>
</feature>
<keyword evidence="5 7" id="KW-1133">Transmembrane helix</keyword>
<keyword evidence="4 7" id="KW-0812">Transmembrane</keyword>
<evidence type="ECO:0000256" key="5">
    <source>
        <dbReference type="ARBA" id="ARBA00022989"/>
    </source>
</evidence>
<feature type="transmembrane region" description="Helical" evidence="7">
    <location>
        <begin position="206"/>
        <end position="226"/>
    </location>
</feature>
<protein>
    <submittedName>
        <fullName evidence="9">ABC transporter permease</fullName>
    </submittedName>
</protein>
<comment type="subcellular location">
    <subcellularLocation>
        <location evidence="1 7">Cell membrane</location>
        <topology evidence="1 7">Multi-pass membrane protein</topology>
    </subcellularLocation>
</comment>
<feature type="transmembrane region" description="Helical" evidence="7">
    <location>
        <begin position="21"/>
        <end position="41"/>
    </location>
</feature>